<sequence>MYTIMISTPYFIEVNPTCRNYCQFLIPSQVNYTKTWSTDHHPYFPHAAINRCFQDDNVTPGSVWEQAKGRCCINPEPHSVPIFCAHNGDANAAVSRDTARVHSRPFMRRDTCQRSEPRATYRVRNWTQYNAGLIARGDIAVWIDKNLLTPAPAADVSRRGRPIVYPDAVIQGLLLRLKQVFDLPLRALQGFAQSLPRLAFPNLSVPSYTTLSRRAQSLQVISPALRPGDPLHLAVDSTGLKLYGESEWKVRTPSATKVRVAR</sequence>
<dbReference type="InterPro" id="IPR053172">
    <property type="entry name" value="Tn903_transposase"/>
</dbReference>
<organism evidence="2 3">
    <name type="scientific">Verminephrobacter aporrectodeae subsp. tuberculatae</name>
    <dbReference type="NCBI Taxonomy" id="1110392"/>
    <lineage>
        <taxon>Bacteria</taxon>
        <taxon>Pseudomonadati</taxon>
        <taxon>Pseudomonadota</taxon>
        <taxon>Betaproteobacteria</taxon>
        <taxon>Burkholderiales</taxon>
        <taxon>Comamonadaceae</taxon>
        <taxon>Verminephrobacter</taxon>
    </lineage>
</organism>
<dbReference type="EMBL" id="QZCW01000003">
    <property type="protein sequence ID" value="MCW5322996.1"/>
    <property type="molecule type" value="Genomic_DNA"/>
</dbReference>
<proteinExistence type="predicted"/>
<dbReference type="InterPro" id="IPR025668">
    <property type="entry name" value="Tnp_DDE_dom"/>
</dbReference>
<comment type="caution">
    <text evidence="2">The sequence shown here is derived from an EMBL/GenBank/DDBJ whole genome shotgun (WGS) entry which is preliminary data.</text>
</comment>
<feature type="domain" description="Transposase DDE" evidence="1">
    <location>
        <begin position="135"/>
        <end position="245"/>
    </location>
</feature>
<keyword evidence="3" id="KW-1185">Reference proteome</keyword>
<dbReference type="PANTHER" id="PTHR34631:SF3">
    <property type="entry name" value="ISSOD12 TRANSPOSASE TNPA_ISSOD12"/>
    <property type="match status" value="1"/>
</dbReference>
<accession>A0ABT3KXE2</accession>
<dbReference type="Proteomes" id="UP001208935">
    <property type="component" value="Unassembled WGS sequence"/>
</dbReference>
<gene>
    <name evidence="2" type="ORF">D5039_18160</name>
</gene>
<name>A0ABT3KXE2_9BURK</name>
<protein>
    <recommendedName>
        <fullName evidence="1">Transposase DDE domain-containing protein</fullName>
    </recommendedName>
</protein>
<reference evidence="3" key="1">
    <citation type="submission" date="2023-07" db="EMBL/GenBank/DDBJ databases">
        <title>Verminephrobacter genomes.</title>
        <authorList>
            <person name="Lund M.B."/>
        </authorList>
    </citation>
    <scope>NUCLEOTIDE SEQUENCE [LARGE SCALE GENOMIC DNA]</scope>
    <source>
        <strain evidence="3">AtM5-05</strain>
    </source>
</reference>
<dbReference type="Pfam" id="PF13737">
    <property type="entry name" value="DDE_Tnp_1_5"/>
    <property type="match status" value="1"/>
</dbReference>
<evidence type="ECO:0000259" key="1">
    <source>
        <dbReference type="Pfam" id="PF13737"/>
    </source>
</evidence>
<evidence type="ECO:0000313" key="2">
    <source>
        <dbReference type="EMBL" id="MCW5322996.1"/>
    </source>
</evidence>
<evidence type="ECO:0000313" key="3">
    <source>
        <dbReference type="Proteomes" id="UP001208935"/>
    </source>
</evidence>
<dbReference type="PANTHER" id="PTHR34631">
    <property type="match status" value="1"/>
</dbReference>